<dbReference type="HOGENOM" id="CLU_3303258_0_0_11"/>
<comment type="caution">
    <text evidence="2">The sequence shown here is derived from an EMBL/GenBank/DDBJ whole genome shotgun (WGS) entry which is preliminary data.</text>
</comment>
<proteinExistence type="predicted"/>
<dbReference type="STRING" id="888050.HMPREF9004_1920"/>
<sequence length="39" mass="4085">MLQVLLAARHIGLFSPRGSLVDADDGVDANPRSSTSPGY</sequence>
<dbReference type="AlphaFoldDB" id="N6X882"/>
<name>N6X882_9ACTO</name>
<protein>
    <submittedName>
        <fullName evidence="2">Uncharacterized protein</fullName>
    </submittedName>
</protein>
<reference evidence="2 3" key="1">
    <citation type="submission" date="2013-03" db="EMBL/GenBank/DDBJ databases">
        <title>Reference genome for the Human Microbiome Project.</title>
        <authorList>
            <person name="Aqrawi P."/>
            <person name="Ayvaz T."/>
            <person name="Bess C."/>
            <person name="Blankenburg K."/>
            <person name="Coyle M."/>
            <person name="Deng J."/>
            <person name="Forbes L."/>
            <person name="Fowler G."/>
            <person name="Francisco L."/>
            <person name="Fu Q."/>
            <person name="Gibbs R."/>
            <person name="Gross S."/>
            <person name="Gubbala S."/>
            <person name="Hale W."/>
            <person name="Hemphill L."/>
            <person name="Highlander S."/>
            <person name="Hirani K."/>
            <person name="Jackson L."/>
            <person name="Jakkamsetti A."/>
            <person name="Javaid M."/>
            <person name="Jayaseelan J.C."/>
            <person name="Jiang H."/>
            <person name="Joshi V."/>
            <person name="Korchina V."/>
            <person name="Kovar C."/>
            <person name="Lara F."/>
            <person name="Lee S."/>
            <person name="Liu Y."/>
            <person name="Mata R."/>
            <person name="Mathew T."/>
            <person name="Munidasa M."/>
            <person name="Muzny D."/>
            <person name="Nazareth L."/>
            <person name="Ngo R."/>
            <person name="Nguyen L."/>
            <person name="Nguyen N."/>
            <person name="Okwuonu G."/>
            <person name="Ongeri F."/>
            <person name="Palculict T."/>
            <person name="Patil S."/>
            <person name="Petrosino J."/>
            <person name="Pham C."/>
            <person name="Pham P."/>
            <person name="Pu L.-L."/>
            <person name="Qin X."/>
            <person name="Qu J."/>
            <person name="Reid J."/>
            <person name="Ross M."/>
            <person name="Ruth R."/>
            <person name="Saada N."/>
            <person name="San Lucas F."/>
            <person name="Santibanez J."/>
            <person name="Shang Y."/>
            <person name="Simmons D."/>
            <person name="Song X.-Z."/>
            <person name="Tang L.-Y."/>
            <person name="Thornton R."/>
            <person name="Warren J."/>
            <person name="Weissenberger G."/>
            <person name="Wilczek-Boney K."/>
            <person name="Worley K."/>
            <person name="Youmans B."/>
            <person name="Zhang J."/>
            <person name="Zhang L."/>
            <person name="Zhao Z."/>
            <person name="Zhou C."/>
            <person name="Zhu D."/>
            <person name="Zhu Y."/>
        </authorList>
    </citation>
    <scope>NUCLEOTIDE SEQUENCE [LARGE SCALE GENOMIC DNA]</scope>
    <source>
        <strain evidence="2 3">F0333</strain>
    </source>
</reference>
<keyword evidence="3" id="KW-1185">Reference proteome</keyword>
<dbReference type="EMBL" id="AQHZ01000029">
    <property type="protein sequence ID" value="ENO17378.1"/>
    <property type="molecule type" value="Genomic_DNA"/>
</dbReference>
<accession>N6X882</accession>
<feature type="region of interest" description="Disordered" evidence="1">
    <location>
        <begin position="16"/>
        <end position="39"/>
    </location>
</feature>
<gene>
    <name evidence="2" type="ORF">HMPREF9004_1920</name>
</gene>
<evidence type="ECO:0000313" key="2">
    <source>
        <dbReference type="EMBL" id="ENO17378.1"/>
    </source>
</evidence>
<evidence type="ECO:0000313" key="3">
    <source>
        <dbReference type="Proteomes" id="UP000013015"/>
    </source>
</evidence>
<dbReference type="Proteomes" id="UP000013015">
    <property type="component" value="Unassembled WGS sequence"/>
</dbReference>
<evidence type="ECO:0000256" key="1">
    <source>
        <dbReference type="SAM" id="MobiDB-lite"/>
    </source>
</evidence>
<organism evidence="2 3">
    <name type="scientific">Schaalia cardiffensis F0333</name>
    <dbReference type="NCBI Taxonomy" id="888050"/>
    <lineage>
        <taxon>Bacteria</taxon>
        <taxon>Bacillati</taxon>
        <taxon>Actinomycetota</taxon>
        <taxon>Actinomycetes</taxon>
        <taxon>Actinomycetales</taxon>
        <taxon>Actinomycetaceae</taxon>
        <taxon>Schaalia</taxon>
    </lineage>
</organism>